<comment type="subcellular location">
    <subcellularLocation>
        <location evidence="1">Mitochondrion</location>
    </subcellularLocation>
</comment>
<dbReference type="Gene3D" id="3.30.2180.10">
    <property type="entry name" value="ATP12-like"/>
    <property type="match status" value="1"/>
</dbReference>
<dbReference type="Gene3D" id="1.10.3580.10">
    <property type="entry name" value="ATP12 ATPase"/>
    <property type="match status" value="1"/>
</dbReference>
<dbReference type="STRING" id="61424.A0A2T9Z6G5"/>
<keyword evidence="7" id="KW-1185">Reference proteome</keyword>
<dbReference type="AlphaFoldDB" id="A0A2T9Z6G5"/>
<evidence type="ECO:0008006" key="8">
    <source>
        <dbReference type="Google" id="ProtNLM"/>
    </source>
</evidence>
<dbReference type="InterPro" id="IPR023335">
    <property type="entry name" value="ATP12_ortho_dom_sf"/>
</dbReference>
<dbReference type="GO" id="GO:0033615">
    <property type="term" value="P:mitochondrial proton-transporting ATP synthase complex assembly"/>
    <property type="evidence" value="ECO:0007669"/>
    <property type="project" value="TreeGrafter"/>
</dbReference>
<accession>A0A2T9Z6G5</accession>
<keyword evidence="4" id="KW-0496">Mitochondrion</keyword>
<evidence type="ECO:0000256" key="1">
    <source>
        <dbReference type="ARBA" id="ARBA00004173"/>
    </source>
</evidence>
<comment type="caution">
    <text evidence="6">The sequence shown here is derived from an EMBL/GenBank/DDBJ whole genome shotgun (WGS) entry which is preliminary data.</text>
</comment>
<dbReference type="InterPro" id="IPR042272">
    <property type="entry name" value="ATP12_ATP_synth-F1-assembly_N"/>
</dbReference>
<dbReference type="EMBL" id="MBFT01000002">
    <property type="protein sequence ID" value="PVV00199.1"/>
    <property type="molecule type" value="Genomic_DNA"/>
</dbReference>
<dbReference type="PANTHER" id="PTHR21013">
    <property type="entry name" value="ATP SYNTHASE MITOCHONDRIAL F1 COMPLEX ASSEMBLY FACTOR 2/ATP12 PROTEIN, MITOCHONDRIAL PRECURSOR"/>
    <property type="match status" value="1"/>
</dbReference>
<gene>
    <name evidence="6" type="ORF">BB559_000042</name>
</gene>
<evidence type="ECO:0000313" key="6">
    <source>
        <dbReference type="EMBL" id="PVV00199.1"/>
    </source>
</evidence>
<dbReference type="SUPFAM" id="SSF160909">
    <property type="entry name" value="ATP12-like"/>
    <property type="match status" value="1"/>
</dbReference>
<comment type="similarity">
    <text evidence="2">Belongs to the ATP12 family.</text>
</comment>
<proteinExistence type="inferred from homology"/>
<evidence type="ECO:0000256" key="5">
    <source>
        <dbReference type="ARBA" id="ARBA00023186"/>
    </source>
</evidence>
<keyword evidence="5" id="KW-0143">Chaperone</keyword>
<dbReference type="OrthoDB" id="5673at2759"/>
<organism evidence="6 7">
    <name type="scientific">Furculomyces boomerangus</name>
    <dbReference type="NCBI Taxonomy" id="61424"/>
    <lineage>
        <taxon>Eukaryota</taxon>
        <taxon>Fungi</taxon>
        <taxon>Fungi incertae sedis</taxon>
        <taxon>Zoopagomycota</taxon>
        <taxon>Kickxellomycotina</taxon>
        <taxon>Harpellomycetes</taxon>
        <taxon>Harpellales</taxon>
        <taxon>Harpellaceae</taxon>
        <taxon>Furculomyces</taxon>
    </lineage>
</organism>
<name>A0A2T9Z6G5_9FUNG</name>
<dbReference type="Proteomes" id="UP000245699">
    <property type="component" value="Unassembled WGS sequence"/>
</dbReference>
<dbReference type="Pfam" id="PF07542">
    <property type="entry name" value="ATP12"/>
    <property type="match status" value="1"/>
</dbReference>
<keyword evidence="3" id="KW-0809">Transit peptide</keyword>
<protein>
    <recommendedName>
        <fullName evidence="8">ATP synthase mitochondrial F1 complex assembly factor 2</fullName>
    </recommendedName>
</protein>
<dbReference type="InterPro" id="IPR011419">
    <property type="entry name" value="ATP12_ATP_synth-F1-assembly"/>
</dbReference>
<evidence type="ECO:0000256" key="4">
    <source>
        <dbReference type="ARBA" id="ARBA00023128"/>
    </source>
</evidence>
<dbReference type="GO" id="GO:0005739">
    <property type="term" value="C:mitochondrion"/>
    <property type="evidence" value="ECO:0007669"/>
    <property type="project" value="UniProtKB-SubCell"/>
</dbReference>
<evidence type="ECO:0000256" key="3">
    <source>
        <dbReference type="ARBA" id="ARBA00022946"/>
    </source>
</evidence>
<evidence type="ECO:0000256" key="2">
    <source>
        <dbReference type="ARBA" id="ARBA00008231"/>
    </source>
</evidence>
<reference evidence="6 7" key="1">
    <citation type="journal article" date="2018" name="MBio">
        <title>Comparative Genomics Reveals the Core Gene Toolbox for the Fungus-Insect Symbiosis.</title>
        <authorList>
            <person name="Wang Y."/>
            <person name="Stata M."/>
            <person name="Wang W."/>
            <person name="Stajich J.E."/>
            <person name="White M.M."/>
            <person name="Moncalvo J.M."/>
        </authorList>
    </citation>
    <scope>NUCLEOTIDE SEQUENCE [LARGE SCALE GENOMIC DNA]</scope>
    <source>
        <strain evidence="6 7">AUS-77-4</strain>
    </source>
</reference>
<dbReference type="PANTHER" id="PTHR21013:SF10">
    <property type="entry name" value="ATP SYNTHASE MITOCHONDRIAL F1 COMPLEX ASSEMBLY FACTOR 2"/>
    <property type="match status" value="1"/>
</dbReference>
<evidence type="ECO:0000313" key="7">
    <source>
        <dbReference type="Proteomes" id="UP000245699"/>
    </source>
</evidence>
<sequence>MLQRLYPRIPIQSFLRSVPKTATFYNSNIGIKTTLFASFSSNSYKLSAENVEETPEQPKVFKRFWKASTFELTDEGYIIKLDQRILKMTNGEKLVISKNQKAFAALISGEWEMQEKTLGGHSLPLTSIAFRARESLQEEDARKKVISALLKYYITDTILFHSEFPENLVELQKECWDPIIEWAQNKFDIEIKITNGIFSQIQPKKSIDILEEHLNTYCPQKLAAFEKAVMVSKSFLIGLALIERQLSVEQAAKAARIEVLAQTSFWGTFESAHEFDESLIKQDLGATVCSTIGL</sequence>